<evidence type="ECO:0000256" key="2">
    <source>
        <dbReference type="SAM" id="Phobius"/>
    </source>
</evidence>
<protein>
    <recommendedName>
        <fullName evidence="5">PDZ domain-containing protein</fullName>
    </recommendedName>
</protein>
<evidence type="ECO:0000313" key="3">
    <source>
        <dbReference type="EMBL" id="GAA1934251.1"/>
    </source>
</evidence>
<organism evidence="3 4">
    <name type="scientific">Streptomyces sodiiphilus</name>
    <dbReference type="NCBI Taxonomy" id="226217"/>
    <lineage>
        <taxon>Bacteria</taxon>
        <taxon>Bacillati</taxon>
        <taxon>Actinomycetota</taxon>
        <taxon>Actinomycetes</taxon>
        <taxon>Kitasatosporales</taxon>
        <taxon>Streptomycetaceae</taxon>
        <taxon>Streptomyces</taxon>
    </lineage>
</organism>
<feature type="region of interest" description="Disordered" evidence="1">
    <location>
        <begin position="1"/>
        <end position="36"/>
    </location>
</feature>
<accession>A0ABN2PVM7</accession>
<evidence type="ECO:0008006" key="5">
    <source>
        <dbReference type="Google" id="ProtNLM"/>
    </source>
</evidence>
<evidence type="ECO:0000256" key="1">
    <source>
        <dbReference type="SAM" id="MobiDB-lite"/>
    </source>
</evidence>
<keyword evidence="2" id="KW-1133">Transmembrane helix</keyword>
<comment type="caution">
    <text evidence="3">The sequence shown here is derived from an EMBL/GenBank/DDBJ whole genome shotgun (WGS) entry which is preliminary data.</text>
</comment>
<name>A0ABN2PVM7_9ACTN</name>
<evidence type="ECO:0000313" key="4">
    <source>
        <dbReference type="Proteomes" id="UP001501303"/>
    </source>
</evidence>
<feature type="compositionally biased region" description="Polar residues" evidence="1">
    <location>
        <begin position="1"/>
        <end position="10"/>
    </location>
</feature>
<keyword evidence="2" id="KW-0472">Membrane</keyword>
<keyword evidence="4" id="KW-1185">Reference proteome</keyword>
<keyword evidence="2" id="KW-0812">Transmembrane</keyword>
<proteinExistence type="predicted"/>
<dbReference type="Proteomes" id="UP001501303">
    <property type="component" value="Unassembled WGS sequence"/>
</dbReference>
<reference evidence="3 4" key="1">
    <citation type="journal article" date="2019" name="Int. J. Syst. Evol. Microbiol.">
        <title>The Global Catalogue of Microorganisms (GCM) 10K type strain sequencing project: providing services to taxonomists for standard genome sequencing and annotation.</title>
        <authorList>
            <consortium name="The Broad Institute Genomics Platform"/>
            <consortium name="The Broad Institute Genome Sequencing Center for Infectious Disease"/>
            <person name="Wu L."/>
            <person name="Ma J."/>
        </authorList>
    </citation>
    <scope>NUCLEOTIDE SEQUENCE [LARGE SCALE GENOMIC DNA]</scope>
    <source>
        <strain evidence="3 4">JCM 13581</strain>
    </source>
</reference>
<sequence>MRLTIRSTGDSPGEGSVMQERPEQATSVLGTGAVPPPAPLTVGRVLGGALTGLVLISGLVGALLLAGPALDVNQQEVPAAPEAAEEHQGR</sequence>
<feature type="transmembrane region" description="Helical" evidence="2">
    <location>
        <begin position="45"/>
        <end position="66"/>
    </location>
</feature>
<dbReference type="EMBL" id="BAAAMJ010000079">
    <property type="protein sequence ID" value="GAA1934251.1"/>
    <property type="molecule type" value="Genomic_DNA"/>
</dbReference>
<gene>
    <name evidence="3" type="ORF">GCM10009716_46630</name>
</gene>